<evidence type="ECO:0000256" key="3">
    <source>
        <dbReference type="ARBA" id="ARBA00022723"/>
    </source>
</evidence>
<proteinExistence type="inferred from homology"/>
<reference evidence="6" key="1">
    <citation type="journal article" date="2019" name="Int. J. Syst. Evol. Microbiol.">
        <title>The Global Catalogue of Microorganisms (GCM) 10K type strain sequencing project: providing services to taxonomists for standard genome sequencing and annotation.</title>
        <authorList>
            <consortium name="The Broad Institute Genomics Platform"/>
            <consortium name="The Broad Institute Genome Sequencing Center for Infectious Disease"/>
            <person name="Wu L."/>
            <person name="Ma J."/>
        </authorList>
    </citation>
    <scope>NUCLEOTIDE SEQUENCE [LARGE SCALE GENOMIC DNA]</scope>
    <source>
        <strain evidence="6">IBRC 10765</strain>
    </source>
</reference>
<keyword evidence="5" id="KW-0378">Hydrolase</keyword>
<dbReference type="PANTHER" id="PTHR46193:SF10">
    <property type="entry name" value="6-PHOSPHOGLUCONATE PHOSPHATASE"/>
    <property type="match status" value="1"/>
</dbReference>
<evidence type="ECO:0000313" key="6">
    <source>
        <dbReference type="Proteomes" id="UP001595617"/>
    </source>
</evidence>
<keyword evidence="4" id="KW-0460">Magnesium</keyword>
<dbReference type="InterPro" id="IPR051600">
    <property type="entry name" value="Beta-PGM-like"/>
</dbReference>
<evidence type="ECO:0000256" key="1">
    <source>
        <dbReference type="ARBA" id="ARBA00001946"/>
    </source>
</evidence>
<dbReference type="Gene3D" id="1.10.150.240">
    <property type="entry name" value="Putative phosphatase, domain 2"/>
    <property type="match status" value="1"/>
</dbReference>
<sequence>MTGQNRFSAVLFDCDGVLVDSETIATQALHASLQAVGIEITEHEVAETFTGHAWPRCIEIIEDMLGQPIPAHFMAHNRQEFERLMHQSLVPMAGVSAVLDGLHLPFAVVTNSRTQELAMKLEVSGLSPFFPPERRFDAERMGVAKPDPAIYQRAAQHMGVDIQQCLIIEDSYPGLTAGKASGATVWAYRPAATSEQIERLNIDLIFHDWSAWPL</sequence>
<organism evidence="5 6">
    <name type="scientific">Saccharospirillum mangrovi</name>
    <dbReference type="NCBI Taxonomy" id="2161747"/>
    <lineage>
        <taxon>Bacteria</taxon>
        <taxon>Pseudomonadati</taxon>
        <taxon>Pseudomonadota</taxon>
        <taxon>Gammaproteobacteria</taxon>
        <taxon>Oceanospirillales</taxon>
        <taxon>Saccharospirillaceae</taxon>
        <taxon>Saccharospirillum</taxon>
    </lineage>
</organism>
<dbReference type="InterPro" id="IPR023214">
    <property type="entry name" value="HAD_sf"/>
</dbReference>
<accession>A0ABV7ZVR0</accession>
<dbReference type="PANTHER" id="PTHR46193">
    <property type="entry name" value="6-PHOSPHOGLUCONATE PHOSPHATASE"/>
    <property type="match status" value="1"/>
</dbReference>
<comment type="cofactor">
    <cofactor evidence="1">
        <name>Mg(2+)</name>
        <dbReference type="ChEBI" id="CHEBI:18420"/>
    </cofactor>
</comment>
<evidence type="ECO:0000313" key="5">
    <source>
        <dbReference type="EMBL" id="MFC3851507.1"/>
    </source>
</evidence>
<name>A0ABV7ZVR0_9GAMM</name>
<dbReference type="InterPro" id="IPR006439">
    <property type="entry name" value="HAD-SF_hydro_IA"/>
</dbReference>
<comment type="caution">
    <text evidence="5">The sequence shown here is derived from an EMBL/GenBank/DDBJ whole genome shotgun (WGS) entry which is preliminary data.</text>
</comment>
<dbReference type="Pfam" id="PF00702">
    <property type="entry name" value="Hydrolase"/>
    <property type="match status" value="1"/>
</dbReference>
<dbReference type="Gene3D" id="3.40.50.1000">
    <property type="entry name" value="HAD superfamily/HAD-like"/>
    <property type="match status" value="1"/>
</dbReference>
<comment type="similarity">
    <text evidence="2">Belongs to the HAD-like hydrolase superfamily. CbbY/CbbZ/Gph/YieH family.</text>
</comment>
<dbReference type="SUPFAM" id="SSF56784">
    <property type="entry name" value="HAD-like"/>
    <property type="match status" value="1"/>
</dbReference>
<dbReference type="EMBL" id="JBHRYR010000002">
    <property type="protein sequence ID" value="MFC3851507.1"/>
    <property type="molecule type" value="Genomic_DNA"/>
</dbReference>
<evidence type="ECO:0000256" key="4">
    <source>
        <dbReference type="ARBA" id="ARBA00022842"/>
    </source>
</evidence>
<dbReference type="SFLD" id="SFLDS00003">
    <property type="entry name" value="Haloacid_Dehalogenase"/>
    <property type="match status" value="1"/>
</dbReference>
<keyword evidence="3" id="KW-0479">Metal-binding</keyword>
<dbReference type="GO" id="GO:0016787">
    <property type="term" value="F:hydrolase activity"/>
    <property type="evidence" value="ECO:0007669"/>
    <property type="project" value="UniProtKB-KW"/>
</dbReference>
<dbReference type="Proteomes" id="UP001595617">
    <property type="component" value="Unassembled WGS sequence"/>
</dbReference>
<protein>
    <submittedName>
        <fullName evidence="5">HAD family hydrolase</fullName>
    </submittedName>
</protein>
<keyword evidence="6" id="KW-1185">Reference proteome</keyword>
<dbReference type="InterPro" id="IPR023198">
    <property type="entry name" value="PGP-like_dom2"/>
</dbReference>
<evidence type="ECO:0000256" key="2">
    <source>
        <dbReference type="ARBA" id="ARBA00006171"/>
    </source>
</evidence>
<dbReference type="PRINTS" id="PR00413">
    <property type="entry name" value="HADHALOGNASE"/>
</dbReference>
<dbReference type="NCBIfam" id="TIGR01509">
    <property type="entry name" value="HAD-SF-IA-v3"/>
    <property type="match status" value="1"/>
</dbReference>
<dbReference type="InterPro" id="IPR036412">
    <property type="entry name" value="HAD-like_sf"/>
</dbReference>
<gene>
    <name evidence="5" type="ORF">ACFOOG_01570</name>
</gene>
<dbReference type="SFLD" id="SFLDG01129">
    <property type="entry name" value="C1.5:_HAD__Beta-PGM__Phosphata"/>
    <property type="match status" value="1"/>
</dbReference>
<dbReference type="RefSeq" id="WP_380692686.1">
    <property type="nucleotide sequence ID" value="NZ_JBHRYR010000002.1"/>
</dbReference>